<gene>
    <name evidence="5" type="ORF">HXX76_007445</name>
</gene>
<feature type="compositionally biased region" description="Low complexity" evidence="4">
    <location>
        <begin position="756"/>
        <end position="786"/>
    </location>
</feature>
<feature type="compositionally biased region" description="Basic and acidic residues" evidence="4">
    <location>
        <begin position="338"/>
        <end position="347"/>
    </location>
</feature>
<dbReference type="GO" id="GO:0051382">
    <property type="term" value="P:kinetochore assembly"/>
    <property type="evidence" value="ECO:0007669"/>
    <property type="project" value="InterPro"/>
</dbReference>
<dbReference type="GO" id="GO:0051455">
    <property type="term" value="P:spindle attachment to meiosis I kinetochore"/>
    <property type="evidence" value="ECO:0007669"/>
    <property type="project" value="TreeGrafter"/>
</dbReference>
<feature type="compositionally biased region" description="Low complexity" evidence="4">
    <location>
        <begin position="25"/>
        <end position="34"/>
    </location>
</feature>
<protein>
    <submittedName>
        <fullName evidence="5">Uncharacterized protein</fullName>
    </submittedName>
</protein>
<feature type="compositionally biased region" description="Polar residues" evidence="4">
    <location>
        <begin position="47"/>
        <end position="58"/>
    </location>
</feature>
<feature type="compositionally biased region" description="Pro residues" evidence="4">
    <location>
        <begin position="168"/>
        <end position="179"/>
    </location>
</feature>
<dbReference type="OrthoDB" id="1939643at2759"/>
<feature type="region of interest" description="Disordered" evidence="4">
    <location>
        <begin position="722"/>
        <end position="845"/>
    </location>
</feature>
<dbReference type="InterPro" id="IPR028386">
    <property type="entry name" value="CENP-C/Mif2/cnp3"/>
</dbReference>
<comment type="subcellular location">
    <subcellularLocation>
        <location evidence="1">Nucleus</location>
    </subcellularLocation>
</comment>
<feature type="region of interest" description="Disordered" evidence="4">
    <location>
        <begin position="509"/>
        <end position="565"/>
    </location>
</feature>
<keyword evidence="3" id="KW-0539">Nucleus</keyword>
<accession>A0A835W2Z9</accession>
<feature type="region of interest" description="Disordered" evidence="4">
    <location>
        <begin position="165"/>
        <end position="186"/>
    </location>
</feature>
<evidence type="ECO:0000313" key="6">
    <source>
        <dbReference type="Proteomes" id="UP000650467"/>
    </source>
</evidence>
<evidence type="ECO:0000256" key="3">
    <source>
        <dbReference type="ARBA" id="ARBA00023242"/>
    </source>
</evidence>
<feature type="compositionally biased region" description="Low complexity" evidence="4">
    <location>
        <begin position="532"/>
        <end position="556"/>
    </location>
</feature>
<dbReference type="PANTHER" id="PTHR16684:SF11">
    <property type="entry name" value="CENTROMERE PROTEIN C"/>
    <property type="match status" value="1"/>
</dbReference>
<feature type="compositionally biased region" description="Low complexity" evidence="4">
    <location>
        <begin position="395"/>
        <end position="408"/>
    </location>
</feature>
<feature type="compositionally biased region" description="Basic and acidic residues" evidence="4">
    <location>
        <begin position="804"/>
        <end position="815"/>
    </location>
</feature>
<dbReference type="GO" id="GO:0005634">
    <property type="term" value="C:nucleus"/>
    <property type="evidence" value="ECO:0007669"/>
    <property type="project" value="UniProtKB-SubCell"/>
</dbReference>
<feature type="region of interest" description="Disordered" evidence="4">
    <location>
        <begin position="306"/>
        <end position="408"/>
    </location>
</feature>
<evidence type="ECO:0000256" key="1">
    <source>
        <dbReference type="ARBA" id="ARBA00004123"/>
    </source>
</evidence>
<dbReference type="GO" id="GO:0051315">
    <property type="term" value="P:attachment of mitotic spindle microtubules to kinetochore"/>
    <property type="evidence" value="ECO:0007669"/>
    <property type="project" value="TreeGrafter"/>
</dbReference>
<sequence length="907" mass="92469">MENAAYMFQLRRQPRKPGSGRQRRPLTLPLTSALGGAGAGTKRRSQPRASTKHALTTATGDGCPAVAAGPPAVGTASALGVNLPARHSPAVRVKKQRVARTPPQKLTSAAVAASPLAVLAPAAARGETVVHAFDPTEGRQHRVLVMGFAQGSRRRAQPRTFTLSFKVPPAPRQPTPAASPVPSAAPATLATASIRDTPAHSPAASVSMSPLISMRGRISAAASPGGREPHLDDLVALAFEAARAVEARRQAELQVPSAAAAATPAPGRLPAGPGPNWLAQNTPARPHATPIEGVPERLLLPLTSDRRRGFGDMAGRSTPAGQEAAGTSAKGFTPIEGVPERMPERSVKRMRLSAPFARQLPPLPPSLPQPARDDGPHASRGVPEPLERPAPEADGSSGQPAASPSGATSRLDNLAELQPAEIAAAVSAVARAALQRVRQFHDRLQPGSASVEQDGGTAATVGDVATSSHTCISTPAGPTSSLTSNTPAVVKMHNLAAAAVDAVQRAAEAMGGPPTCRPRPSLLAGLPPRPPTSVSGTPTASGGAAGVAGTAGPAAVQQPAEAADGQAGLDDIIHRAPAGALIFPSRTPSPMGGFRWPSTTQAPLPHLDPGAVRSAGLVTPTLAAAAAAAAAVATGSTSSPLVEQRKNSGAQAGPSCPFGAPAAGAAAGKPAAVAGAAPAAVTSTTGISQQADTAAGAVDDDVDAGWQEDAANDLGMDEDAGYDEQEEADAGAERQEDEEDADAAQAVLALPEEPAGRGSSAEQRSASSSGARASGSGSGERNNSSSAEREAAARAGSSTHSSRRSAEEHMQERRLVQGRKSLAGDGLMVDEGGTRRSTRSRVRPLQYWRGEAKTYDRTHKSLPTVKAIKMRTPEPKWPRPTSVHEKAKRKARTKQAAGLDADTEQEA</sequence>
<name>A0A835W2Z9_CHLIN</name>
<organism evidence="5 6">
    <name type="scientific">Chlamydomonas incerta</name>
    <dbReference type="NCBI Taxonomy" id="51695"/>
    <lineage>
        <taxon>Eukaryota</taxon>
        <taxon>Viridiplantae</taxon>
        <taxon>Chlorophyta</taxon>
        <taxon>core chlorophytes</taxon>
        <taxon>Chlorophyceae</taxon>
        <taxon>CS clade</taxon>
        <taxon>Chlamydomonadales</taxon>
        <taxon>Chlamydomonadaceae</taxon>
        <taxon>Chlamydomonas</taxon>
    </lineage>
</organism>
<evidence type="ECO:0000256" key="4">
    <source>
        <dbReference type="SAM" id="MobiDB-lite"/>
    </source>
</evidence>
<feature type="compositionally biased region" description="Basic and acidic residues" evidence="4">
    <location>
        <begin position="871"/>
        <end position="885"/>
    </location>
</feature>
<feature type="region of interest" description="Disordered" evidence="4">
    <location>
        <begin position="858"/>
        <end position="907"/>
    </location>
</feature>
<proteinExistence type="inferred from homology"/>
<feature type="compositionally biased region" description="Acidic residues" evidence="4">
    <location>
        <begin position="722"/>
        <end position="742"/>
    </location>
</feature>
<dbReference type="PANTHER" id="PTHR16684">
    <property type="entry name" value="CENTROMERE PROTEIN C"/>
    <property type="match status" value="1"/>
</dbReference>
<dbReference type="GO" id="GO:0000776">
    <property type="term" value="C:kinetochore"/>
    <property type="evidence" value="ECO:0007669"/>
    <property type="project" value="InterPro"/>
</dbReference>
<evidence type="ECO:0000313" key="5">
    <source>
        <dbReference type="EMBL" id="KAG2435373.1"/>
    </source>
</evidence>
<dbReference type="EMBL" id="JAEHOC010000015">
    <property type="protein sequence ID" value="KAG2435373.1"/>
    <property type="molecule type" value="Genomic_DNA"/>
</dbReference>
<comment type="similarity">
    <text evidence="2">Belongs to the CENP-C/MIF2 family.</text>
</comment>
<feature type="region of interest" description="Disordered" evidence="4">
    <location>
        <begin position="256"/>
        <end position="292"/>
    </location>
</feature>
<evidence type="ECO:0000256" key="2">
    <source>
        <dbReference type="ARBA" id="ARBA00010291"/>
    </source>
</evidence>
<feature type="region of interest" description="Disordered" evidence="4">
    <location>
        <begin position="1"/>
        <end position="58"/>
    </location>
</feature>
<feature type="compositionally biased region" description="Low complexity" evidence="4">
    <location>
        <begin position="256"/>
        <end position="275"/>
    </location>
</feature>
<keyword evidence="6" id="KW-1185">Reference proteome</keyword>
<dbReference type="Proteomes" id="UP000650467">
    <property type="component" value="Unassembled WGS sequence"/>
</dbReference>
<dbReference type="GO" id="GO:0019237">
    <property type="term" value="F:centromeric DNA binding"/>
    <property type="evidence" value="ECO:0007669"/>
    <property type="project" value="InterPro"/>
</dbReference>
<reference evidence="5" key="1">
    <citation type="journal article" date="2020" name="bioRxiv">
        <title>Comparative genomics of Chlamydomonas.</title>
        <authorList>
            <person name="Craig R.J."/>
            <person name="Hasan A.R."/>
            <person name="Ness R.W."/>
            <person name="Keightley P.D."/>
        </authorList>
    </citation>
    <scope>NUCLEOTIDE SEQUENCE</scope>
    <source>
        <strain evidence="5">SAG 7.73</strain>
    </source>
</reference>
<dbReference type="AlphaFoldDB" id="A0A835W2Z9"/>
<feature type="region of interest" description="Disordered" evidence="4">
    <location>
        <begin position="634"/>
        <end position="653"/>
    </location>
</feature>
<comment type="caution">
    <text evidence="5">The sequence shown here is derived from an EMBL/GenBank/DDBJ whole genome shotgun (WGS) entry which is preliminary data.</text>
</comment>